<dbReference type="InterPro" id="IPR015943">
    <property type="entry name" value="WD40/YVTN_repeat-like_dom_sf"/>
</dbReference>
<dbReference type="Gene3D" id="2.130.10.10">
    <property type="entry name" value="YVTN repeat-like/Quinoprotein amine dehydrogenase"/>
    <property type="match status" value="2"/>
</dbReference>
<dbReference type="RefSeq" id="WP_317226818.1">
    <property type="nucleotide sequence ID" value="NZ_JAWJEJ010000001.1"/>
</dbReference>
<organism evidence="1 2">
    <name type="scientific">Sphingomonas agrestis</name>
    <dbReference type="NCBI Taxonomy" id="3080540"/>
    <lineage>
        <taxon>Bacteria</taxon>
        <taxon>Pseudomonadati</taxon>
        <taxon>Pseudomonadota</taxon>
        <taxon>Alphaproteobacteria</taxon>
        <taxon>Sphingomonadales</taxon>
        <taxon>Sphingomonadaceae</taxon>
        <taxon>Sphingomonas</taxon>
    </lineage>
</organism>
<dbReference type="Proteomes" id="UP001273531">
    <property type="component" value="Unassembled WGS sequence"/>
</dbReference>
<evidence type="ECO:0000313" key="2">
    <source>
        <dbReference type="Proteomes" id="UP001273531"/>
    </source>
</evidence>
<proteinExistence type="predicted"/>
<gene>
    <name evidence="1" type="ORF">RZN05_11875</name>
</gene>
<accession>A0ABU3Y8G8</accession>
<evidence type="ECO:0000313" key="1">
    <source>
        <dbReference type="EMBL" id="MDV3457686.1"/>
    </source>
</evidence>
<dbReference type="EMBL" id="JAWJEJ010000001">
    <property type="protein sequence ID" value="MDV3457686.1"/>
    <property type="molecule type" value="Genomic_DNA"/>
</dbReference>
<comment type="caution">
    <text evidence="1">The sequence shown here is derived from an EMBL/GenBank/DDBJ whole genome shotgun (WGS) entry which is preliminary data.</text>
</comment>
<reference evidence="1 2" key="1">
    <citation type="submission" date="2023-10" db="EMBL/GenBank/DDBJ databases">
        <title>Sphingomonas sp. HF-S4 16S ribosomal RNA gene Genome sequencing and assembly.</title>
        <authorList>
            <person name="Lee H."/>
        </authorList>
    </citation>
    <scope>NUCLEOTIDE SEQUENCE [LARGE SCALE GENOMIC DNA]</scope>
    <source>
        <strain evidence="1 2">HF-S4</strain>
    </source>
</reference>
<protein>
    <submittedName>
        <fullName evidence="1">Uncharacterized protein</fullName>
    </submittedName>
</protein>
<name>A0ABU3Y8G8_9SPHN</name>
<dbReference type="InterPro" id="IPR011044">
    <property type="entry name" value="Quino_amine_DH_bsu"/>
</dbReference>
<keyword evidence="2" id="KW-1185">Reference proteome</keyword>
<dbReference type="SUPFAM" id="SSF50969">
    <property type="entry name" value="YVTN repeat-like/Quinoprotein amine dehydrogenase"/>
    <property type="match status" value="1"/>
</dbReference>
<sequence>MAQQFTLTLTNPDLTSAPLNQIYTDKTGGNRLDLTLTNNSGFDTSFSTASGELLIKIPANIIDADSAAKITVAAPWTTDGIYTPANDPIPGDKGAFYVVKLAAPDGAGVTFDDGTSVKISLAGIVPNAKGNATVVATYNFADLGIGMQSSAQLAVIGMPSPGNLPLIGDGNALALTLKVNDGPATNGIVVTASPVTAENAAENIVQILFDFQDQTKPGDSTLGKLVNGWDPLHPPTFQIQFPFFAGSSKFAAPYDLTDAYRQGDPNYNTYTSGWNIGLSLSKTDPNTLQNDWWVITPPDPKADSPIWQVRPTAQNKYLFTGTTIGPNAPGPFLNLYFSHIYTDLQFDENNNQTILYMESTDFPGFNDRVMQLPLFKVHSVSITDFYGSIKTQGGITTLALNWHTDADHCLLSGDATQQDANSVGAYKRTINLTNPLASSYTLTAIGNGGTSQLQRTIYVRWIQGALTSSTTFNVPSAIEISPDGKTIYVVGNGSVNALDSQTLNTTVTPLTVPDGTVPGQNATIANMVPSPDGSRIYLADIPFAGGGELRAYTSTFQPLPNISVAQPGSNGSPDLYPMAISADGTQLVISMPFANNANGPSILGYNTANLNLTAGSPYKNQNLRGVGLAVSNGYVFYPDKNGLGVLDRTTLSPIAGSPVSLKSTDQLAYAPGPLAVSPDGNFVATLALGVLANRRVFVLCTVDVSDPANMKLARRVEVTVGFSNAPPAPSTGMAYSTDGQYLFVFGMDYSKTPPDTASTIFNVYNSSTLEELDWSPIPVTAFYGDIVMAPDGSRFYVSTYDTGTGTTGQVMTIVPVLPSS</sequence>